<dbReference type="Pfam" id="PF16188">
    <property type="entry name" value="Peptidase_M24_C"/>
    <property type="match status" value="1"/>
</dbReference>
<dbReference type="EnsemblPlants" id="OPUNC07G06500.1">
    <property type="protein sequence ID" value="OPUNC07G06500.1"/>
    <property type="gene ID" value="OPUNC07G06500"/>
</dbReference>
<dbReference type="SUPFAM" id="SSF55920">
    <property type="entry name" value="Creatinase/aminopeptidase"/>
    <property type="match status" value="1"/>
</dbReference>
<feature type="region of interest" description="Disordered" evidence="6">
    <location>
        <begin position="409"/>
        <end position="429"/>
    </location>
</feature>
<reference evidence="10" key="1">
    <citation type="submission" date="2015-04" db="UniProtKB">
        <authorList>
            <consortium name="EnsemblPlants"/>
        </authorList>
    </citation>
    <scope>IDENTIFICATION</scope>
</reference>
<dbReference type="Gene3D" id="3.90.230.10">
    <property type="entry name" value="Creatinase/methionine aminopeptidase superfamily"/>
    <property type="match status" value="1"/>
</dbReference>
<sequence length="779" mass="85757">MAIEAARLSPSLAILGRRHGPPPVVLPLRRALPLLLPRRRRLYFLAAAAAGGDGRAVALPSSELRKRRGGTSSSAASGGGEDEKLRSLRRLFARPDVAIDAYIVPSQDAHQSEFIAECFMRRAYLTRFTGSAGTAVVTKDKAALWTDGRYFLQAEKELSHDWTLMRSGNQGVPTTSEWLNEVLPSGCRVGIDPFLFSFVAAEELKDAISEKNHELVLIKDLNLVDEIWRESRPEPPKEQTRVHGIKYAGVDVPSKLSFVRSQLAENGCNAVVISLLDEVAWLLNMRGSDVPNSPVFYSYLIVEDIAATLFVDNNKVSEDVLEHLEKAGVKLKPYEAILSDVERLAENGAKLWLDSSSINAAIVNVFRSSCDRYVKKRGKAGRQIGKESSQGDPATDVFRSSCDRYVKKRGKAGRQIGKESSQGDPATDVFRSSCDRYVKKRGKAGRQIGKESSQGDPATGSSGVQNGTVNALYKVSPATLAKAVKNEAEVEGMKSSHLRDAAALAEFWCWLEGQVRESAPLTEVQVAEKLLEFRQKQDGFIDTSFDTISGYGANGAIIHYKPTPESCSSVGSDNLFLLDSGAQYIDGTTDITRTVHFGEPTPRQKECFTRVLQGHIALDQVVFPERTPGFVLDVLARSSLWKIGLDYRHGTGHGVGAALNVHEGPQSISYRYGNLTALQKGMIVSNEPGYYEDNSFGIRIENLLLVKEVNLPNSFGGVSYLGFEKLTFVPIQSKLVDLSLLSPSEINWINEYHDEVWEKVSPLLSGHSLDWLRKNTRPL</sequence>
<keyword evidence="5" id="KW-0464">Manganese</keyword>
<dbReference type="FunFam" id="3.90.230.10:FF:000007">
    <property type="entry name" value="Xaa-Pro aminopeptidase P"/>
    <property type="match status" value="1"/>
</dbReference>
<evidence type="ECO:0000256" key="2">
    <source>
        <dbReference type="ARBA" id="ARBA00008766"/>
    </source>
</evidence>
<dbReference type="GO" id="GO:0070006">
    <property type="term" value="F:metalloaminopeptidase activity"/>
    <property type="evidence" value="ECO:0007669"/>
    <property type="project" value="InterPro"/>
</dbReference>
<dbReference type="PANTHER" id="PTHR43763">
    <property type="entry name" value="XAA-PRO AMINOPEPTIDASE 1"/>
    <property type="match status" value="1"/>
</dbReference>
<dbReference type="InterPro" id="IPR036005">
    <property type="entry name" value="Creatinase/aminopeptidase-like"/>
</dbReference>
<comment type="similarity">
    <text evidence="2">Belongs to the peptidase M24B family.</text>
</comment>
<evidence type="ECO:0000259" key="8">
    <source>
        <dbReference type="Pfam" id="PF01321"/>
    </source>
</evidence>
<dbReference type="OMA" id="EPGMILS"/>
<keyword evidence="4" id="KW-0378">Hydrolase</keyword>
<dbReference type="Pfam" id="PF01321">
    <property type="entry name" value="Creatinase_N"/>
    <property type="match status" value="1"/>
</dbReference>
<dbReference type="Gene3D" id="3.40.350.10">
    <property type="entry name" value="Creatinase/prolidase N-terminal domain"/>
    <property type="match status" value="2"/>
</dbReference>
<protein>
    <submittedName>
        <fullName evidence="10">Uncharacterized protein</fullName>
    </submittedName>
</protein>
<evidence type="ECO:0000256" key="5">
    <source>
        <dbReference type="ARBA" id="ARBA00023211"/>
    </source>
</evidence>
<dbReference type="STRING" id="4537.A0A0E0LIC5"/>
<evidence type="ECO:0000256" key="3">
    <source>
        <dbReference type="ARBA" id="ARBA00022723"/>
    </source>
</evidence>
<evidence type="ECO:0000256" key="1">
    <source>
        <dbReference type="ARBA" id="ARBA00001936"/>
    </source>
</evidence>
<feature type="region of interest" description="Disordered" evidence="6">
    <location>
        <begin position="61"/>
        <end position="82"/>
    </location>
</feature>
<evidence type="ECO:0000256" key="6">
    <source>
        <dbReference type="SAM" id="MobiDB-lite"/>
    </source>
</evidence>
<evidence type="ECO:0000313" key="10">
    <source>
        <dbReference type="EnsemblPlants" id="OPUNC07G06500.1"/>
    </source>
</evidence>
<dbReference type="FunFam" id="3.40.350.10:FF:000003">
    <property type="entry name" value="Xaa-pro aminopeptidase P"/>
    <property type="match status" value="1"/>
</dbReference>
<dbReference type="InterPro" id="IPR033740">
    <property type="entry name" value="Pept_M24B"/>
</dbReference>
<dbReference type="CDD" id="cd01085">
    <property type="entry name" value="APP"/>
    <property type="match status" value="1"/>
</dbReference>
<evidence type="ECO:0000259" key="7">
    <source>
        <dbReference type="Pfam" id="PF00557"/>
    </source>
</evidence>
<organism evidence="10">
    <name type="scientific">Oryza punctata</name>
    <name type="common">Red rice</name>
    <dbReference type="NCBI Taxonomy" id="4537"/>
    <lineage>
        <taxon>Eukaryota</taxon>
        <taxon>Viridiplantae</taxon>
        <taxon>Streptophyta</taxon>
        <taxon>Embryophyta</taxon>
        <taxon>Tracheophyta</taxon>
        <taxon>Spermatophyta</taxon>
        <taxon>Magnoliopsida</taxon>
        <taxon>Liliopsida</taxon>
        <taxon>Poales</taxon>
        <taxon>Poaceae</taxon>
        <taxon>BOP clade</taxon>
        <taxon>Oryzoideae</taxon>
        <taxon>Oryzeae</taxon>
        <taxon>Oryzinae</taxon>
        <taxon>Oryza</taxon>
    </lineage>
</organism>
<keyword evidence="3" id="KW-0479">Metal-binding</keyword>
<dbReference type="InterPro" id="IPR000587">
    <property type="entry name" value="Creatinase_N"/>
</dbReference>
<dbReference type="Pfam" id="PF16189">
    <property type="entry name" value="Creatinase_N_2"/>
    <property type="match status" value="1"/>
</dbReference>
<dbReference type="eggNOG" id="KOG2413">
    <property type="taxonomic scope" value="Eukaryota"/>
</dbReference>
<dbReference type="InterPro" id="IPR032416">
    <property type="entry name" value="Peptidase_M24_C"/>
</dbReference>
<feature type="compositionally biased region" description="Polar residues" evidence="6">
    <location>
        <begin position="450"/>
        <end position="466"/>
    </location>
</feature>
<dbReference type="InterPro" id="IPR000994">
    <property type="entry name" value="Pept_M24"/>
</dbReference>
<feature type="region of interest" description="Disordered" evidence="6">
    <location>
        <begin position="441"/>
        <end position="466"/>
    </location>
</feature>
<evidence type="ECO:0000313" key="11">
    <source>
        <dbReference type="Proteomes" id="UP000026962"/>
    </source>
</evidence>
<dbReference type="InterPro" id="IPR029149">
    <property type="entry name" value="Creatin/AminoP/Spt16_N"/>
</dbReference>
<dbReference type="SUPFAM" id="SSF53092">
    <property type="entry name" value="Creatinase/prolidase N-terminal domain"/>
    <property type="match status" value="1"/>
</dbReference>
<feature type="domain" description="Peptidase M24 C-terminal" evidence="9">
    <location>
        <begin position="720"/>
        <end position="779"/>
    </location>
</feature>
<dbReference type="Pfam" id="PF00557">
    <property type="entry name" value="Peptidase_M24"/>
    <property type="match status" value="1"/>
</dbReference>
<dbReference type="GO" id="GO:0005737">
    <property type="term" value="C:cytoplasm"/>
    <property type="evidence" value="ECO:0007669"/>
    <property type="project" value="UniProtKB-ARBA"/>
</dbReference>
<name>A0A0E0LIC5_ORYPU</name>
<proteinExistence type="inferred from homology"/>
<evidence type="ECO:0000259" key="9">
    <source>
        <dbReference type="Pfam" id="PF16188"/>
    </source>
</evidence>
<reference evidence="10" key="2">
    <citation type="submission" date="2018-05" db="EMBL/GenBank/DDBJ databases">
        <title>OpunRS2 (Oryza punctata Reference Sequence Version 2).</title>
        <authorList>
            <person name="Zhang J."/>
            <person name="Kudrna D."/>
            <person name="Lee S."/>
            <person name="Talag J."/>
            <person name="Welchert J."/>
            <person name="Wing R.A."/>
        </authorList>
    </citation>
    <scope>NUCLEOTIDE SEQUENCE [LARGE SCALE GENOMIC DNA]</scope>
</reference>
<dbReference type="HOGENOM" id="CLU_011781_2_1_1"/>
<keyword evidence="11" id="KW-1185">Reference proteome</keyword>
<dbReference type="FunFam" id="3.40.350.10:FF:000014">
    <property type="entry name" value="Aminopeptidase P2"/>
    <property type="match status" value="1"/>
</dbReference>
<dbReference type="AlphaFoldDB" id="A0A0E0LIC5"/>
<comment type="cofactor">
    <cofactor evidence="1">
        <name>Mn(2+)</name>
        <dbReference type="ChEBI" id="CHEBI:29035"/>
    </cofactor>
</comment>
<feature type="domain" description="Peptidase M24" evidence="7">
    <location>
        <begin position="491"/>
        <end position="708"/>
    </location>
</feature>
<accession>A0A0E0LIC5</accession>
<dbReference type="GO" id="GO:0046872">
    <property type="term" value="F:metal ion binding"/>
    <property type="evidence" value="ECO:0007669"/>
    <property type="project" value="UniProtKB-KW"/>
</dbReference>
<dbReference type="Proteomes" id="UP000026962">
    <property type="component" value="Chromosome 7"/>
</dbReference>
<dbReference type="PANTHER" id="PTHR43763:SF6">
    <property type="entry name" value="XAA-PRO AMINOPEPTIDASE 1"/>
    <property type="match status" value="1"/>
</dbReference>
<dbReference type="InterPro" id="IPR050422">
    <property type="entry name" value="X-Pro_aminopeptidase_P"/>
</dbReference>
<feature type="domain" description="Creatinase N-terminal" evidence="8">
    <location>
        <begin position="96"/>
        <end position="216"/>
    </location>
</feature>
<dbReference type="Gramene" id="OPUNC07G06500.1">
    <property type="protein sequence ID" value="OPUNC07G06500.1"/>
    <property type="gene ID" value="OPUNC07G06500"/>
</dbReference>
<evidence type="ECO:0000256" key="4">
    <source>
        <dbReference type="ARBA" id="ARBA00022801"/>
    </source>
</evidence>